<dbReference type="Proteomes" id="UP000050378">
    <property type="component" value="Unassembled WGS sequence"/>
</dbReference>
<reference evidence="2 3" key="1">
    <citation type="submission" date="2015-09" db="EMBL/GenBank/DDBJ databases">
        <title>Draft Genome Sequence of Pseudoalteromonas lipolytica UCD-48B.</title>
        <authorList>
            <person name="Krusor M."/>
            <person name="Coil D.A."/>
            <person name="Lang J.M."/>
            <person name="Eisen J.A."/>
            <person name="Alexiev A."/>
        </authorList>
    </citation>
    <scope>NUCLEOTIDE SEQUENCE [LARGE SCALE GENOMIC DNA]</scope>
    <source>
        <strain evidence="2 3">UCD-48B</strain>
    </source>
</reference>
<dbReference type="STRING" id="570156.AOG27_13155"/>
<dbReference type="EMBL" id="LJTC01000008">
    <property type="protein sequence ID" value="KPM83023.1"/>
    <property type="molecule type" value="Genomic_DNA"/>
</dbReference>
<dbReference type="InterPro" id="IPR010982">
    <property type="entry name" value="Lambda_DNA-bd_dom_sf"/>
</dbReference>
<sequence length="263" mass="30890">MTTKHENLKTFLTKHRAKINPEDYGFTSGRRRVKGLRREEVAQLAAISVSWYTWLEQGREISISRAAINRIGTVLKLTNDEQEYLNAIVFGNKPALEEQEEVSEELKALIRALEPNPAFIRRENMDIEYWNEAASKKIFDWSTLPKADRNSLKLMFLNDEYKRRIPQWEQAAKNTIASFRSYFALATDKSAFKAVLDDLKSRSELFCQMWQDYEVKRIREGEKSVLDDKGTLRHYKYVSLKPEHYSNTFVIYYIESKEKLSNP</sequence>
<dbReference type="PATRIC" id="fig|570156.3.peg.3732"/>
<dbReference type="GO" id="GO:0003677">
    <property type="term" value="F:DNA binding"/>
    <property type="evidence" value="ECO:0007669"/>
    <property type="project" value="UniProtKB-KW"/>
</dbReference>
<dbReference type="PANTHER" id="PTHR35010">
    <property type="entry name" value="BLL4672 PROTEIN-RELATED"/>
    <property type="match status" value="1"/>
</dbReference>
<evidence type="ECO:0000313" key="3">
    <source>
        <dbReference type="Proteomes" id="UP000050378"/>
    </source>
</evidence>
<keyword evidence="2" id="KW-0238">DNA-binding</keyword>
<dbReference type="AlphaFoldDB" id="A0A0P7DZC4"/>
<dbReference type="Pfam" id="PF13560">
    <property type="entry name" value="HTH_31"/>
    <property type="match status" value="1"/>
</dbReference>
<dbReference type="Pfam" id="PF17765">
    <property type="entry name" value="MLTR_LBD"/>
    <property type="match status" value="1"/>
</dbReference>
<dbReference type="Gene3D" id="3.30.450.180">
    <property type="match status" value="1"/>
</dbReference>
<proteinExistence type="predicted"/>
<accession>A0A0P7DZC4</accession>
<dbReference type="Gene3D" id="1.10.260.40">
    <property type="entry name" value="lambda repressor-like DNA-binding domains"/>
    <property type="match status" value="1"/>
</dbReference>
<dbReference type="InterPro" id="IPR041413">
    <property type="entry name" value="MLTR_LBD"/>
</dbReference>
<dbReference type="SUPFAM" id="SSF47413">
    <property type="entry name" value="lambda repressor-like DNA-binding domains"/>
    <property type="match status" value="1"/>
</dbReference>
<dbReference type="CDD" id="cd00093">
    <property type="entry name" value="HTH_XRE"/>
    <property type="match status" value="1"/>
</dbReference>
<organism evidence="2 3">
    <name type="scientific">Pseudoalteromonas lipolytica</name>
    <dbReference type="NCBI Taxonomy" id="570156"/>
    <lineage>
        <taxon>Bacteria</taxon>
        <taxon>Pseudomonadati</taxon>
        <taxon>Pseudomonadota</taxon>
        <taxon>Gammaproteobacteria</taxon>
        <taxon>Alteromonadales</taxon>
        <taxon>Pseudoalteromonadaceae</taxon>
        <taxon>Pseudoalteromonas</taxon>
    </lineage>
</organism>
<dbReference type="InterPro" id="IPR001387">
    <property type="entry name" value="Cro/C1-type_HTH"/>
</dbReference>
<gene>
    <name evidence="2" type="ORF">AOG27_13155</name>
</gene>
<comment type="caution">
    <text evidence="2">The sequence shown here is derived from an EMBL/GenBank/DDBJ whole genome shotgun (WGS) entry which is preliminary data.</text>
</comment>
<name>A0A0P7DZC4_9GAMM</name>
<protein>
    <submittedName>
        <fullName evidence="2">DNA-binding protein</fullName>
    </submittedName>
</protein>
<feature type="domain" description="MmyB-like transcription regulator ligand binding" evidence="1">
    <location>
        <begin position="102"/>
        <end position="244"/>
    </location>
</feature>
<dbReference type="OrthoDB" id="5346389at2"/>
<evidence type="ECO:0000313" key="2">
    <source>
        <dbReference type="EMBL" id="KPM83023.1"/>
    </source>
</evidence>
<evidence type="ECO:0000259" key="1">
    <source>
        <dbReference type="Pfam" id="PF17765"/>
    </source>
</evidence>
<dbReference type="RefSeq" id="WP_054553477.1">
    <property type="nucleotide sequence ID" value="NZ_LJTC01000008.1"/>
</dbReference>